<sequence>MTTQPPLISVIIPCYNYGHFLSEAVDSVLGQKRGELTVEIIVVDDGSTDDTAVVAQGLGSSIRYIHQENQGLSEARNTGIRAAKGDFLVFLDADDLLTANTLSSHLNNFAAHPELDASVCLSLQAVESNRSTYLWPLKSSHLDMHLCHSNISPVHTFMLRTRVAREIGFFDPDLKACEDQDYWLRCAASGKRFGTNVDGMVIYRQHGQSMTSQMSRQLAHDGAIRFKISMLLENRPDFPQAGKFYGWLAHAAGSISSAYGLYPQSPQFALRLLDESAKAVLKAAVVAAQAKTDDAHLILAERYFAGEYLLRAGSFDAHSCRPLEKATGFLATRHSKLAGLTRSQLNARQKQLFTRLCCEHERVQATFKREGIFVSW</sequence>
<dbReference type="InterPro" id="IPR001173">
    <property type="entry name" value="Glyco_trans_2-like"/>
</dbReference>
<dbReference type="PANTHER" id="PTHR43685">
    <property type="entry name" value="GLYCOSYLTRANSFERASE"/>
    <property type="match status" value="1"/>
</dbReference>
<dbReference type="Proteomes" id="UP000477488">
    <property type="component" value="Unassembled WGS sequence"/>
</dbReference>
<dbReference type="EMBL" id="VUMH01000005">
    <property type="protein sequence ID" value="MSS27803.1"/>
    <property type="molecule type" value="Genomic_DNA"/>
</dbReference>
<dbReference type="SUPFAM" id="SSF53448">
    <property type="entry name" value="Nucleotide-diphospho-sugar transferases"/>
    <property type="match status" value="1"/>
</dbReference>
<dbReference type="Gene3D" id="3.90.550.10">
    <property type="entry name" value="Spore Coat Polysaccharide Biosynthesis Protein SpsA, Chain A"/>
    <property type="match status" value="1"/>
</dbReference>
<dbReference type="GO" id="GO:0016740">
    <property type="term" value="F:transferase activity"/>
    <property type="evidence" value="ECO:0007669"/>
    <property type="project" value="UniProtKB-KW"/>
</dbReference>
<dbReference type="RefSeq" id="WP_154510601.1">
    <property type="nucleotide sequence ID" value="NZ_VUMH01000005.1"/>
</dbReference>
<keyword evidence="2" id="KW-0808">Transferase</keyword>
<dbReference type="InterPro" id="IPR029044">
    <property type="entry name" value="Nucleotide-diphossugar_trans"/>
</dbReference>
<organism evidence="2 3">
    <name type="scientific">Desulfovibrio porci</name>
    <dbReference type="NCBI Taxonomy" id="2605782"/>
    <lineage>
        <taxon>Bacteria</taxon>
        <taxon>Pseudomonadati</taxon>
        <taxon>Thermodesulfobacteriota</taxon>
        <taxon>Desulfovibrionia</taxon>
        <taxon>Desulfovibrionales</taxon>
        <taxon>Desulfovibrionaceae</taxon>
        <taxon>Desulfovibrio</taxon>
    </lineage>
</organism>
<proteinExistence type="predicted"/>
<protein>
    <submittedName>
        <fullName evidence="2">Glycosyltransferase</fullName>
    </submittedName>
</protein>
<evidence type="ECO:0000313" key="2">
    <source>
        <dbReference type="EMBL" id="MSS27803.1"/>
    </source>
</evidence>
<evidence type="ECO:0000313" key="3">
    <source>
        <dbReference type="Proteomes" id="UP000477488"/>
    </source>
</evidence>
<dbReference type="Pfam" id="PF00535">
    <property type="entry name" value="Glycos_transf_2"/>
    <property type="match status" value="1"/>
</dbReference>
<gene>
    <name evidence="2" type="ORF">FYJ44_07000</name>
</gene>
<comment type="caution">
    <text evidence="2">The sequence shown here is derived from an EMBL/GenBank/DDBJ whole genome shotgun (WGS) entry which is preliminary data.</text>
</comment>
<dbReference type="AlphaFoldDB" id="A0A6L5XKM0"/>
<reference evidence="2 3" key="1">
    <citation type="submission" date="2019-09" db="EMBL/GenBank/DDBJ databases">
        <title>In-depth cultivation of the pig gut microbiome towards novel bacterial diversity and tailored functional studies.</title>
        <authorList>
            <person name="Wylensek D."/>
            <person name="Hitch T.C.A."/>
            <person name="Clavel T."/>
        </authorList>
    </citation>
    <scope>NUCLEOTIDE SEQUENCE [LARGE SCALE GENOMIC DNA]</scope>
    <source>
        <strain evidence="2 3">PG-178-WT-4</strain>
    </source>
</reference>
<dbReference type="InterPro" id="IPR050834">
    <property type="entry name" value="Glycosyltransf_2"/>
</dbReference>
<evidence type="ECO:0000259" key="1">
    <source>
        <dbReference type="Pfam" id="PF00535"/>
    </source>
</evidence>
<name>A0A6L5XKM0_9BACT</name>
<accession>A0A6L5XKM0</accession>
<dbReference type="PANTHER" id="PTHR43685:SF11">
    <property type="entry name" value="GLYCOSYLTRANSFERASE TAGX-RELATED"/>
    <property type="match status" value="1"/>
</dbReference>
<feature type="domain" description="Glycosyltransferase 2-like" evidence="1">
    <location>
        <begin position="9"/>
        <end position="135"/>
    </location>
</feature>
<keyword evidence="3" id="KW-1185">Reference proteome</keyword>